<sequence length="367" mass="41795">MKNVNGIFLILLLSVVLTVDAQVSTDSTVYKTKITPLPNIGYSPDTRLVLGAFMLAQFKPKKSDLETRPSNLMASAAFTFEKQTSIETYYNIVFPKEKWLWNGAVYFQRWPIRYWGVGPNTKDDDEITIDYRNIAFEQSLYRNINNGFYIGPKVNFRSMYDINLKNVDDGKPLDISDIPGGDGGTNIGIGFGGTWDKRNSILTPTENHFVEFSALFYAKNWLSDFSFQTYTLDVRKYFDFDTHGKRVLAFQFFSKLNIGEVPFQDMSLLGGNKMMRGYMEGRFRDKVGLQIQTEYRQFIKGRFGMVLFAATGNIAPKLGDITFSQAKWTLGTGLRYNINKADSTFIRVDFGFGKDTSGFYLTLGEAF</sequence>
<keyword evidence="3" id="KW-0732">Signal</keyword>
<feature type="chain" id="PRO_5016293432" evidence="3">
    <location>
        <begin position="22"/>
        <end position="367"/>
    </location>
</feature>
<feature type="signal peptide" evidence="3">
    <location>
        <begin position="1"/>
        <end position="21"/>
    </location>
</feature>
<dbReference type="AlphaFoldDB" id="A0A316E8A3"/>
<keyword evidence="8" id="KW-1185">Reference proteome</keyword>
<dbReference type="EMBL" id="JACWLN010000002">
    <property type="protein sequence ID" value="MBD1260149.1"/>
    <property type="molecule type" value="Genomic_DNA"/>
</dbReference>
<evidence type="ECO:0000256" key="1">
    <source>
        <dbReference type="ARBA" id="ARBA00004370"/>
    </source>
</evidence>
<accession>A0A316E8A3</accession>
<evidence type="ECO:0000313" key="6">
    <source>
        <dbReference type="EMBL" id="PWK25609.1"/>
    </source>
</evidence>
<organism evidence="6 7">
    <name type="scientific">Maribacter polysiphoniae</name>
    <dbReference type="NCBI Taxonomy" id="429344"/>
    <lineage>
        <taxon>Bacteria</taxon>
        <taxon>Pseudomonadati</taxon>
        <taxon>Bacteroidota</taxon>
        <taxon>Flavobacteriia</taxon>
        <taxon>Flavobacteriales</taxon>
        <taxon>Flavobacteriaceae</taxon>
        <taxon>Maribacter</taxon>
    </lineage>
</organism>
<dbReference type="Gene3D" id="2.40.160.50">
    <property type="entry name" value="membrane protein fhac: a member of the omp85/tpsb transporter family"/>
    <property type="match status" value="1"/>
</dbReference>
<evidence type="ECO:0000313" key="8">
    <source>
        <dbReference type="Proteomes" id="UP000651837"/>
    </source>
</evidence>
<feature type="domain" description="Bacterial surface antigen (D15)" evidence="4">
    <location>
        <begin position="89"/>
        <end position="367"/>
    </location>
</feature>
<comment type="caution">
    <text evidence="6">The sequence shown here is derived from an EMBL/GenBank/DDBJ whole genome shotgun (WGS) entry which is preliminary data.</text>
</comment>
<dbReference type="Proteomes" id="UP000651837">
    <property type="component" value="Unassembled WGS sequence"/>
</dbReference>
<dbReference type="GO" id="GO:0019867">
    <property type="term" value="C:outer membrane"/>
    <property type="evidence" value="ECO:0007669"/>
    <property type="project" value="InterPro"/>
</dbReference>
<proteinExistence type="predicted"/>
<dbReference type="Pfam" id="PF01103">
    <property type="entry name" value="Omp85"/>
    <property type="match status" value="1"/>
</dbReference>
<dbReference type="RefSeq" id="WP_109648549.1">
    <property type="nucleotide sequence ID" value="NZ_JACWLN010000002.1"/>
</dbReference>
<dbReference type="EMBL" id="QGGQ01000001">
    <property type="protein sequence ID" value="PWK25609.1"/>
    <property type="molecule type" value="Genomic_DNA"/>
</dbReference>
<evidence type="ECO:0000313" key="7">
    <source>
        <dbReference type="Proteomes" id="UP000245667"/>
    </source>
</evidence>
<dbReference type="OrthoDB" id="9771071at2"/>
<name>A0A316E8A3_9FLAO</name>
<evidence type="ECO:0000259" key="4">
    <source>
        <dbReference type="Pfam" id="PF01103"/>
    </source>
</evidence>
<evidence type="ECO:0000313" key="5">
    <source>
        <dbReference type="EMBL" id="MBD1260149.1"/>
    </source>
</evidence>
<evidence type="ECO:0000256" key="3">
    <source>
        <dbReference type="SAM" id="SignalP"/>
    </source>
</evidence>
<comment type="subcellular location">
    <subcellularLocation>
        <location evidence="1">Membrane</location>
    </subcellularLocation>
</comment>
<reference evidence="6 7" key="1">
    <citation type="submission" date="2018-05" db="EMBL/GenBank/DDBJ databases">
        <title>Genomic Encyclopedia of Archaeal and Bacterial Type Strains, Phase II (KMG-II): from individual species to whole genera.</title>
        <authorList>
            <person name="Goeker M."/>
        </authorList>
    </citation>
    <scope>NUCLEOTIDE SEQUENCE [LARGE SCALE GENOMIC DNA]</scope>
    <source>
        <strain evidence="6 7">DSM 23514</strain>
    </source>
</reference>
<dbReference type="Proteomes" id="UP000245667">
    <property type="component" value="Unassembled WGS sequence"/>
</dbReference>
<reference evidence="5 8" key="2">
    <citation type="submission" date="2020-07" db="EMBL/GenBank/DDBJ databases">
        <title>The draft genome sequence of Maribacter polysiphoniae KCTC 22021.</title>
        <authorList>
            <person name="Mu L."/>
        </authorList>
    </citation>
    <scope>NUCLEOTIDE SEQUENCE [LARGE SCALE GENOMIC DNA]</scope>
    <source>
        <strain evidence="5 8">KCTC 22021</strain>
    </source>
</reference>
<evidence type="ECO:0000256" key="2">
    <source>
        <dbReference type="ARBA" id="ARBA00023136"/>
    </source>
</evidence>
<keyword evidence="2" id="KW-0472">Membrane</keyword>
<gene>
    <name evidence="5" type="ORF">HZY62_06100</name>
    <name evidence="6" type="ORF">LX92_00351</name>
</gene>
<protein>
    <submittedName>
        <fullName evidence="5">BamA/TamA family outer membrane protein</fullName>
    </submittedName>
    <submittedName>
        <fullName evidence="6">Surface antigen-like protein</fullName>
    </submittedName>
</protein>
<dbReference type="InterPro" id="IPR000184">
    <property type="entry name" value="Bac_surfAg_D15"/>
</dbReference>